<feature type="signal peptide" evidence="3">
    <location>
        <begin position="1"/>
        <end position="24"/>
    </location>
</feature>
<evidence type="ECO:0000256" key="2">
    <source>
        <dbReference type="ARBA" id="ARBA00022801"/>
    </source>
</evidence>
<evidence type="ECO:0000259" key="4">
    <source>
        <dbReference type="Pfam" id="PF00135"/>
    </source>
</evidence>
<dbReference type="EMBL" id="JACHHZ010000001">
    <property type="protein sequence ID" value="MBB6091278.1"/>
    <property type="molecule type" value="Genomic_DNA"/>
</dbReference>
<dbReference type="InterPro" id="IPR029058">
    <property type="entry name" value="AB_hydrolase_fold"/>
</dbReference>
<dbReference type="Proteomes" id="UP000588068">
    <property type="component" value="Unassembled WGS sequence"/>
</dbReference>
<evidence type="ECO:0000313" key="5">
    <source>
        <dbReference type="EMBL" id="MBB6091278.1"/>
    </source>
</evidence>
<accession>A0A841HG50</accession>
<keyword evidence="6" id="KW-1185">Reference proteome</keyword>
<dbReference type="AlphaFoldDB" id="A0A841HG50"/>
<organism evidence="5 6">
    <name type="scientific">Povalibacter uvarum</name>
    <dbReference type="NCBI Taxonomy" id="732238"/>
    <lineage>
        <taxon>Bacteria</taxon>
        <taxon>Pseudomonadati</taxon>
        <taxon>Pseudomonadota</taxon>
        <taxon>Gammaproteobacteria</taxon>
        <taxon>Steroidobacterales</taxon>
        <taxon>Steroidobacteraceae</taxon>
        <taxon>Povalibacter</taxon>
    </lineage>
</organism>
<reference evidence="5 6" key="1">
    <citation type="submission" date="2020-08" db="EMBL/GenBank/DDBJ databases">
        <title>Genomic Encyclopedia of Type Strains, Phase IV (KMG-IV): sequencing the most valuable type-strain genomes for metagenomic binning, comparative biology and taxonomic classification.</title>
        <authorList>
            <person name="Goeker M."/>
        </authorList>
    </citation>
    <scope>NUCLEOTIDE SEQUENCE [LARGE SCALE GENOMIC DNA]</scope>
    <source>
        <strain evidence="5 6">DSM 26723</strain>
    </source>
</reference>
<proteinExistence type="inferred from homology"/>
<feature type="chain" id="PRO_5033093285" description="Carboxylic ester hydrolase" evidence="3">
    <location>
        <begin position="25"/>
        <end position="545"/>
    </location>
</feature>
<dbReference type="Gene3D" id="3.40.50.1820">
    <property type="entry name" value="alpha/beta hydrolase"/>
    <property type="match status" value="1"/>
</dbReference>
<dbReference type="PANTHER" id="PTHR11559">
    <property type="entry name" value="CARBOXYLESTERASE"/>
    <property type="match status" value="1"/>
</dbReference>
<feature type="domain" description="Carboxylesterase type B" evidence="4">
    <location>
        <begin position="25"/>
        <end position="498"/>
    </location>
</feature>
<evidence type="ECO:0000256" key="1">
    <source>
        <dbReference type="ARBA" id="ARBA00005964"/>
    </source>
</evidence>
<keyword evidence="3" id="KW-0732">Signal</keyword>
<name>A0A841HG50_9GAMM</name>
<dbReference type="EC" id="3.1.1.-" evidence="3"/>
<dbReference type="InterPro" id="IPR050309">
    <property type="entry name" value="Type-B_Carboxylest/Lipase"/>
</dbReference>
<comment type="similarity">
    <text evidence="1 3">Belongs to the type-B carboxylesterase/lipase family.</text>
</comment>
<keyword evidence="2 3" id="KW-0378">Hydrolase</keyword>
<protein>
    <recommendedName>
        <fullName evidence="3">Carboxylic ester hydrolase</fullName>
        <ecNumber evidence="3">3.1.1.-</ecNumber>
    </recommendedName>
</protein>
<evidence type="ECO:0000313" key="6">
    <source>
        <dbReference type="Proteomes" id="UP000588068"/>
    </source>
</evidence>
<gene>
    <name evidence="5" type="ORF">HNQ60_000124</name>
</gene>
<comment type="caution">
    <text evidence="5">The sequence shown here is derived from an EMBL/GenBank/DDBJ whole genome shotgun (WGS) entry which is preliminary data.</text>
</comment>
<sequence length="545" mass="58795">MALYRFVPVLIAGLSMMLPIAAQADAVVDSPAGKLRGESVGDVQVFKGIPYAVPPVGMGRWKPPVALPRWNDVRDALQFGPACMQPKSRPGSLYADEPAATSEDCLLLNVWAPKEVRNAPVLVWIHGGALTTGFSSQTLYNGTKLAERGVVVVSINYRLGILGYLAHPGLSAESPLKVSGNYGLLDQIEALRWVNRNIAAFGGDPANVTIAGESAGALSVMYLMASPPAHNLFAKAIAQSAYMISTPELKRPKFGEQAAEGIGSRLATALGAPDVAALRSMDATKLVEGAGRLGYFPLGTIDGAILPRQLVEVFDRGEQAKVPMIAGFNSGEIRSLRFLAPPAPADAATYESAIRSRYDDLADDFLKLYPASTLEESILATTRDALYGWTSERLVARQTAMGRPGYLYLFDHGYPAANDAGLHAFHASELPYVFGTADRTSAFWPKIPATEAEASLSNAMIDYWASFARTGDPRASNQPDWPAYGSTRTYMHFADKPQPAAHLSPGMYELNEEVVCRRRAKGGQPWNWNVGIVSPALPPREDCRR</sequence>
<dbReference type="RefSeq" id="WP_184329089.1">
    <property type="nucleotide sequence ID" value="NZ_JACHHZ010000001.1"/>
</dbReference>
<evidence type="ECO:0000256" key="3">
    <source>
        <dbReference type="RuleBase" id="RU361235"/>
    </source>
</evidence>
<dbReference type="Pfam" id="PF00135">
    <property type="entry name" value="COesterase"/>
    <property type="match status" value="1"/>
</dbReference>
<dbReference type="SUPFAM" id="SSF53474">
    <property type="entry name" value="alpha/beta-Hydrolases"/>
    <property type="match status" value="1"/>
</dbReference>
<dbReference type="GO" id="GO:0016787">
    <property type="term" value="F:hydrolase activity"/>
    <property type="evidence" value="ECO:0007669"/>
    <property type="project" value="UniProtKB-KW"/>
</dbReference>
<dbReference type="InterPro" id="IPR019826">
    <property type="entry name" value="Carboxylesterase_B_AS"/>
</dbReference>
<dbReference type="PROSITE" id="PS00122">
    <property type="entry name" value="CARBOXYLESTERASE_B_1"/>
    <property type="match status" value="1"/>
</dbReference>
<dbReference type="InterPro" id="IPR002018">
    <property type="entry name" value="CarbesteraseB"/>
</dbReference>